<sequence>MTALSFYTVAIIAFILLLVMGAMIGIYLICSTYNRRRERAVMAEWQAARKHRV</sequence>
<keyword evidence="1" id="KW-1133">Transmembrane helix</keyword>
<organism evidence="2 3">
    <name type="scientific">Terribacillus halophilus</name>
    <dbReference type="NCBI Taxonomy" id="361279"/>
    <lineage>
        <taxon>Bacteria</taxon>
        <taxon>Bacillati</taxon>
        <taxon>Bacillota</taxon>
        <taxon>Bacilli</taxon>
        <taxon>Bacillales</taxon>
        <taxon>Bacillaceae</taxon>
        <taxon>Terribacillus</taxon>
    </lineage>
</organism>
<accession>A0A1G6WCV6</accession>
<evidence type="ECO:0000256" key="1">
    <source>
        <dbReference type="SAM" id="Phobius"/>
    </source>
</evidence>
<dbReference type="RefSeq" id="WP_170829766.1">
    <property type="nucleotide sequence ID" value="NZ_FMZB01000016.1"/>
</dbReference>
<evidence type="ECO:0000313" key="2">
    <source>
        <dbReference type="EMBL" id="SDD63629.1"/>
    </source>
</evidence>
<proteinExistence type="predicted"/>
<dbReference type="AlphaFoldDB" id="A0A1G6WCV6"/>
<reference evidence="3" key="1">
    <citation type="submission" date="2016-10" db="EMBL/GenBank/DDBJ databases">
        <authorList>
            <person name="Varghese N."/>
            <person name="Submissions S."/>
        </authorList>
    </citation>
    <scope>NUCLEOTIDE SEQUENCE [LARGE SCALE GENOMIC DNA]</scope>
    <source>
        <strain evidence="3">DSM 21620</strain>
    </source>
</reference>
<keyword evidence="1" id="KW-0472">Membrane</keyword>
<feature type="transmembrane region" description="Helical" evidence="1">
    <location>
        <begin position="6"/>
        <end position="29"/>
    </location>
</feature>
<dbReference type="STRING" id="361279.SAMN05421663_1164"/>
<dbReference type="Proteomes" id="UP000198666">
    <property type="component" value="Unassembled WGS sequence"/>
</dbReference>
<evidence type="ECO:0000313" key="3">
    <source>
        <dbReference type="Proteomes" id="UP000198666"/>
    </source>
</evidence>
<gene>
    <name evidence="2" type="ORF">SAMN05421663_1164</name>
</gene>
<keyword evidence="1" id="KW-0812">Transmembrane</keyword>
<protein>
    <submittedName>
        <fullName evidence="2">Uncharacterized protein</fullName>
    </submittedName>
</protein>
<name>A0A1G6WCV6_9BACI</name>
<dbReference type="EMBL" id="FMZB01000016">
    <property type="protein sequence ID" value="SDD63629.1"/>
    <property type="molecule type" value="Genomic_DNA"/>
</dbReference>
<keyword evidence="3" id="KW-1185">Reference proteome</keyword>